<feature type="compositionally biased region" description="Low complexity" evidence="8">
    <location>
        <begin position="874"/>
        <end position="895"/>
    </location>
</feature>
<evidence type="ECO:0000256" key="5">
    <source>
        <dbReference type="ARBA" id="ARBA00023125"/>
    </source>
</evidence>
<evidence type="ECO:0000313" key="11">
    <source>
        <dbReference type="Proteomes" id="UP001174691"/>
    </source>
</evidence>
<dbReference type="Pfam" id="PF00172">
    <property type="entry name" value="Zn_clus"/>
    <property type="match status" value="1"/>
</dbReference>
<dbReference type="SUPFAM" id="SSF57701">
    <property type="entry name" value="Zn2/Cys6 DNA-binding domain"/>
    <property type="match status" value="1"/>
</dbReference>
<dbReference type="AlphaFoldDB" id="A0AA38RKV8"/>
<dbReference type="CDD" id="cd00067">
    <property type="entry name" value="GAL4"/>
    <property type="match status" value="1"/>
</dbReference>
<feature type="compositionally biased region" description="Polar residues" evidence="8">
    <location>
        <begin position="23"/>
        <end position="38"/>
    </location>
</feature>
<keyword evidence="7" id="KW-0539">Nucleus</keyword>
<feature type="compositionally biased region" description="Polar residues" evidence="8">
    <location>
        <begin position="835"/>
        <end position="846"/>
    </location>
</feature>
<dbReference type="PROSITE" id="PS50048">
    <property type="entry name" value="ZN2_CY6_FUNGAL_2"/>
    <property type="match status" value="1"/>
</dbReference>
<keyword evidence="4" id="KW-0805">Transcription regulation</keyword>
<dbReference type="CDD" id="cd12148">
    <property type="entry name" value="fungal_TF_MHR"/>
    <property type="match status" value="1"/>
</dbReference>
<feature type="region of interest" description="Disordered" evidence="8">
    <location>
        <begin position="1000"/>
        <end position="1020"/>
    </location>
</feature>
<feature type="region of interest" description="Disordered" evidence="8">
    <location>
        <begin position="765"/>
        <end position="820"/>
    </location>
</feature>
<feature type="compositionally biased region" description="Gly residues" evidence="8">
    <location>
        <begin position="1004"/>
        <end position="1020"/>
    </location>
</feature>
<dbReference type="Pfam" id="PF04082">
    <property type="entry name" value="Fungal_trans"/>
    <property type="match status" value="1"/>
</dbReference>
<feature type="compositionally biased region" description="Low complexity" evidence="8">
    <location>
        <begin position="97"/>
        <end position="114"/>
    </location>
</feature>
<feature type="region of interest" description="Disordered" evidence="8">
    <location>
        <begin position="835"/>
        <end position="909"/>
    </location>
</feature>
<reference evidence="10" key="1">
    <citation type="submission" date="2022-07" db="EMBL/GenBank/DDBJ databases">
        <title>Fungi with potential for degradation of polypropylene.</title>
        <authorList>
            <person name="Gostincar C."/>
        </authorList>
    </citation>
    <scope>NUCLEOTIDE SEQUENCE</scope>
    <source>
        <strain evidence="10">EXF-13287</strain>
    </source>
</reference>
<dbReference type="InterPro" id="IPR036864">
    <property type="entry name" value="Zn2-C6_fun-type_DNA-bd_sf"/>
</dbReference>
<dbReference type="Gene3D" id="4.10.240.10">
    <property type="entry name" value="Zn(2)-C6 fungal-type DNA-binding domain"/>
    <property type="match status" value="1"/>
</dbReference>
<protein>
    <submittedName>
        <fullName evidence="10">Transcriptional regulator WAR1</fullName>
    </submittedName>
</protein>
<evidence type="ECO:0000256" key="4">
    <source>
        <dbReference type="ARBA" id="ARBA00023015"/>
    </source>
</evidence>
<evidence type="ECO:0000256" key="6">
    <source>
        <dbReference type="ARBA" id="ARBA00023163"/>
    </source>
</evidence>
<dbReference type="GO" id="GO:0001216">
    <property type="term" value="F:DNA-binding transcription activator activity"/>
    <property type="evidence" value="ECO:0007669"/>
    <property type="project" value="UniProtKB-ARBA"/>
</dbReference>
<dbReference type="GO" id="GO:0005634">
    <property type="term" value="C:nucleus"/>
    <property type="evidence" value="ECO:0007669"/>
    <property type="project" value="UniProtKB-SubCell"/>
</dbReference>
<keyword evidence="2" id="KW-0479">Metal-binding</keyword>
<evidence type="ECO:0000256" key="3">
    <source>
        <dbReference type="ARBA" id="ARBA00022833"/>
    </source>
</evidence>
<dbReference type="SMART" id="SM00066">
    <property type="entry name" value="GAL4"/>
    <property type="match status" value="1"/>
</dbReference>
<dbReference type="Proteomes" id="UP001174691">
    <property type="component" value="Unassembled WGS sequence"/>
</dbReference>
<feature type="domain" description="Zn(2)-C6 fungal-type" evidence="9">
    <location>
        <begin position="130"/>
        <end position="167"/>
    </location>
</feature>
<dbReference type="InterPro" id="IPR051089">
    <property type="entry name" value="prtT"/>
</dbReference>
<sequence>MDGGADSRLPNNAAADENASANPTPVTAQDATQSPQQQHRNHATQPRPPPPATYTASAQATGAMSGFSPQTPTSAVSSLTDPSPAAYPAPAGHLDDTSGNGNVTGSGTAFGAPPAMGPGGTPLVDKKARACESCRGLKVRCEPDPSNPNPDDGPCKRCAKAGRACVVTQPTRKRQKKTDSRVAELEKKIDALTASLHATRGGGGGGGHEQRETTTTITTHAAVEPYAMARAWQQSAAQQPVAPGIGPARAQVVAHSPAMGQGPARLGGIEIDFSKTPTPTPTPTGPPPMVMAGLKRKFADTASSVGEDRATSAPPPPAAQASAASGMENEYSDMIDRGVLTVDRANKLWVRYTDMMAPHLPGVVFPAGTTAAEIRKTKPVLFLAIMAVASSELASIQRTLTKELMQILAEKVIVVGEKSLELVQALQVATMWYWPPEHFEELKFYQLVHIAAVMAIDIGLGRKKSYQGGGMGLKKHIPVEWRQQHFKKHPLPDSTSVEARRAWLACYFLAMNTSMALHRPNLIRWNSFMTECVDILESSPDAAPTDKYFCHLVWTHKLAEEVGIQFAMDDPSATINIADSRTQYALRGFERDLEKYRSSIAPEFRQPSLMMSFHVINLYMHEIATNPEDTPEWKQANTAETIRDALASDVPLTPAHINALSACLTAIDGIFEVFLSMEIPNIRCLPVFNFVRVAYAVVVLIKMYFTASSPKSELGKVINKDNMKVEQHLDDLLEKFSLTAADEKSRPASKFLVVLVMLRTWFQKQKGGGSSTSADRPPFPPCADYRTSNTVSPPSNQSGPPAQDPPPQPQQQQQQSDYSATANTPLQLLSEIATKDSNGTGSSTGPNPRPTPDFYWAGRQPQQPFMYDDDNRNDASNSSSNNNNNTSSATPSNTTGITPGADPAANTAASFPFAGPQSLPWWDPAVGFDYTGIGFGDGFAQAMDLTLAGIADGSMMAAGVGGGNGGGWDLPPPSSGQQQQQKYALQDPALLGGPLDGMGMQAPGTGGGAGGGGGGGGYQF</sequence>
<evidence type="ECO:0000256" key="7">
    <source>
        <dbReference type="ARBA" id="ARBA00023242"/>
    </source>
</evidence>
<evidence type="ECO:0000259" key="9">
    <source>
        <dbReference type="PROSITE" id="PS50048"/>
    </source>
</evidence>
<comment type="subcellular location">
    <subcellularLocation>
        <location evidence="1">Nucleus</location>
    </subcellularLocation>
</comment>
<organism evidence="10 11">
    <name type="scientific">Coniochaeta hoffmannii</name>
    <dbReference type="NCBI Taxonomy" id="91930"/>
    <lineage>
        <taxon>Eukaryota</taxon>
        <taxon>Fungi</taxon>
        <taxon>Dikarya</taxon>
        <taxon>Ascomycota</taxon>
        <taxon>Pezizomycotina</taxon>
        <taxon>Sordariomycetes</taxon>
        <taxon>Sordariomycetidae</taxon>
        <taxon>Coniochaetales</taxon>
        <taxon>Coniochaetaceae</taxon>
        <taxon>Coniochaeta</taxon>
    </lineage>
</organism>
<feature type="compositionally biased region" description="Polar residues" evidence="8">
    <location>
        <begin position="786"/>
        <end position="799"/>
    </location>
</feature>
<name>A0AA38RKV8_9PEZI</name>
<keyword evidence="5" id="KW-0238">DNA-binding</keyword>
<dbReference type="GO" id="GO:0006351">
    <property type="term" value="P:DNA-templated transcription"/>
    <property type="evidence" value="ECO:0007669"/>
    <property type="project" value="InterPro"/>
</dbReference>
<dbReference type="GO" id="GO:0000981">
    <property type="term" value="F:DNA-binding transcription factor activity, RNA polymerase II-specific"/>
    <property type="evidence" value="ECO:0007669"/>
    <property type="project" value="InterPro"/>
</dbReference>
<dbReference type="FunFam" id="4.10.240.10:FF:000003">
    <property type="entry name" value="C6 transcription factor (Leu3)"/>
    <property type="match status" value="1"/>
</dbReference>
<proteinExistence type="predicted"/>
<dbReference type="PANTHER" id="PTHR31845:SF39">
    <property type="entry name" value="TRANSCRIPTION FACTOR PBCR-RELATED"/>
    <property type="match status" value="1"/>
</dbReference>
<evidence type="ECO:0000256" key="8">
    <source>
        <dbReference type="SAM" id="MobiDB-lite"/>
    </source>
</evidence>
<feature type="compositionally biased region" description="Low complexity" evidence="8">
    <location>
        <begin position="11"/>
        <end position="22"/>
    </location>
</feature>
<feature type="compositionally biased region" description="Polar residues" evidence="8">
    <location>
        <begin position="54"/>
        <end position="81"/>
    </location>
</feature>
<evidence type="ECO:0000256" key="1">
    <source>
        <dbReference type="ARBA" id="ARBA00004123"/>
    </source>
</evidence>
<dbReference type="EMBL" id="JANBVN010000109">
    <property type="protein sequence ID" value="KAJ9143621.1"/>
    <property type="molecule type" value="Genomic_DNA"/>
</dbReference>
<dbReference type="GO" id="GO:0008270">
    <property type="term" value="F:zinc ion binding"/>
    <property type="evidence" value="ECO:0007669"/>
    <property type="project" value="InterPro"/>
</dbReference>
<gene>
    <name evidence="10" type="ORF">NKR19_g6771</name>
</gene>
<evidence type="ECO:0000256" key="2">
    <source>
        <dbReference type="ARBA" id="ARBA00022723"/>
    </source>
</evidence>
<dbReference type="GO" id="GO:0000976">
    <property type="term" value="F:transcription cis-regulatory region binding"/>
    <property type="evidence" value="ECO:0007669"/>
    <property type="project" value="TreeGrafter"/>
</dbReference>
<keyword evidence="11" id="KW-1185">Reference proteome</keyword>
<dbReference type="InterPro" id="IPR007219">
    <property type="entry name" value="XnlR_reg_dom"/>
</dbReference>
<feature type="region of interest" description="Disordered" evidence="8">
    <location>
        <begin position="301"/>
        <end position="327"/>
    </location>
</feature>
<feature type="region of interest" description="Disordered" evidence="8">
    <location>
        <begin position="1"/>
        <end position="125"/>
    </location>
</feature>
<evidence type="ECO:0000313" key="10">
    <source>
        <dbReference type="EMBL" id="KAJ9143621.1"/>
    </source>
</evidence>
<accession>A0AA38RKV8</accession>
<keyword evidence="3" id="KW-0862">Zinc</keyword>
<keyword evidence="6" id="KW-0804">Transcription</keyword>
<dbReference type="PANTHER" id="PTHR31845">
    <property type="entry name" value="FINGER DOMAIN PROTEIN, PUTATIVE-RELATED"/>
    <property type="match status" value="1"/>
</dbReference>
<comment type="caution">
    <text evidence="10">The sequence shown here is derived from an EMBL/GenBank/DDBJ whole genome shotgun (WGS) entry which is preliminary data.</text>
</comment>
<dbReference type="InterPro" id="IPR001138">
    <property type="entry name" value="Zn2Cys6_DnaBD"/>
</dbReference>